<comment type="caution">
    <text evidence="3">The sequence shown here is derived from an EMBL/GenBank/DDBJ whole genome shotgun (WGS) entry which is preliminary data.</text>
</comment>
<dbReference type="AlphaFoldDB" id="T0SCW6"/>
<dbReference type="PANTHER" id="PTHR43685:SF11">
    <property type="entry name" value="GLYCOSYLTRANSFERASE TAGX-RELATED"/>
    <property type="match status" value="1"/>
</dbReference>
<dbReference type="PATRIC" id="fig|1234876.3.peg.1516"/>
<accession>T0SCW6</accession>
<proteinExistence type="inferred from homology"/>
<sequence length="318" mass="37104">MRVNILMSTYNGEKFVAEQIESIQKQTYTDWNLIIRDDGSKDGTCEIIENFINNDSRIKLIRAENVGVIKSFHELVINNNDADFYFFADQDDYWLPEKLTIMLEEAKKHDNTIPVMYYTDLKVTDKDLNVTSESMIRSQSDHANTSLVQELTENTVTGGASVINHELAKLWQTTNDIIMHDWYLAIVAAALGELVYIDQPTHLYRQHDSNVLGARTLAKRIRKWIHPNLWFEKYWWLITASQKQAQKLLTENLSALSETDKALVTDYVNILNQSKAERRQILDRYDLRKNKNYHTSIFRTLIITKFAYKGKTNEFLQP</sequence>
<protein>
    <submittedName>
        <fullName evidence="3">Alpha-L-Rha alpha-1,3-L-rhamnosyltransferase</fullName>
    </submittedName>
</protein>
<dbReference type="Pfam" id="PF00535">
    <property type="entry name" value="Glycos_transf_2"/>
    <property type="match status" value="1"/>
</dbReference>
<dbReference type="InterPro" id="IPR001173">
    <property type="entry name" value="Glyco_trans_2-like"/>
</dbReference>
<comment type="similarity">
    <text evidence="1">Belongs to the glycosyltransferase 2 family.</text>
</comment>
<dbReference type="SUPFAM" id="SSF53448">
    <property type="entry name" value="Nucleotide-diphospho-sugar transferases"/>
    <property type="match status" value="1"/>
</dbReference>
<evidence type="ECO:0000313" key="4">
    <source>
        <dbReference type="Proteomes" id="UP000015854"/>
    </source>
</evidence>
<organism evidence="3 4">
    <name type="scientific">Lactococcus cremoris subsp. cremoris TIFN6</name>
    <dbReference type="NCBI Taxonomy" id="1234876"/>
    <lineage>
        <taxon>Bacteria</taxon>
        <taxon>Bacillati</taxon>
        <taxon>Bacillota</taxon>
        <taxon>Bacilli</taxon>
        <taxon>Lactobacillales</taxon>
        <taxon>Streptococcaceae</taxon>
        <taxon>Lactococcus</taxon>
        <taxon>Lactococcus cremoris subsp. cremoris</taxon>
    </lineage>
</organism>
<dbReference type="CDD" id="cd04196">
    <property type="entry name" value="GT_2_like_d"/>
    <property type="match status" value="1"/>
</dbReference>
<dbReference type="InterPro" id="IPR029044">
    <property type="entry name" value="Nucleotide-diphossugar_trans"/>
</dbReference>
<name>T0SCW6_LACLC</name>
<reference evidence="3 4" key="1">
    <citation type="journal article" date="2013" name="ISME J.">
        <title>Multifactorial diversity sustains microbial community stability.</title>
        <authorList>
            <person name="Erkus O."/>
            <person name="de Jager V.C."/>
            <person name="Spus M."/>
            <person name="van Alen-Boerrigter I.J."/>
            <person name="van Rijswijck I.M."/>
            <person name="Hazelwood L."/>
            <person name="Janssen P.W."/>
            <person name="van Hijum S.A."/>
            <person name="Kleerebezem M."/>
            <person name="Smid E.J."/>
        </authorList>
    </citation>
    <scope>NUCLEOTIDE SEQUENCE [LARGE SCALE GENOMIC DNA]</scope>
    <source>
        <strain evidence="3 4">TIFN6</strain>
    </source>
</reference>
<feature type="domain" description="Glycosyltransferase 2-like" evidence="2">
    <location>
        <begin position="5"/>
        <end position="166"/>
    </location>
</feature>
<gene>
    <name evidence="3" type="ORF">LLT6_08345</name>
</gene>
<dbReference type="EMBL" id="ATBB01000353">
    <property type="protein sequence ID" value="EQC56181.1"/>
    <property type="molecule type" value="Genomic_DNA"/>
</dbReference>
<dbReference type="InterPro" id="IPR050834">
    <property type="entry name" value="Glycosyltransf_2"/>
</dbReference>
<evidence type="ECO:0000313" key="3">
    <source>
        <dbReference type="EMBL" id="EQC56181.1"/>
    </source>
</evidence>
<dbReference type="Gene3D" id="3.90.550.10">
    <property type="entry name" value="Spore Coat Polysaccharide Biosynthesis Protein SpsA, Chain A"/>
    <property type="match status" value="1"/>
</dbReference>
<dbReference type="GO" id="GO:0016740">
    <property type="term" value="F:transferase activity"/>
    <property type="evidence" value="ECO:0007669"/>
    <property type="project" value="UniProtKB-KW"/>
</dbReference>
<evidence type="ECO:0000256" key="1">
    <source>
        <dbReference type="ARBA" id="ARBA00006739"/>
    </source>
</evidence>
<keyword evidence="3" id="KW-0808">Transferase</keyword>
<evidence type="ECO:0000259" key="2">
    <source>
        <dbReference type="Pfam" id="PF00535"/>
    </source>
</evidence>
<dbReference type="Proteomes" id="UP000015854">
    <property type="component" value="Unassembled WGS sequence"/>
</dbReference>
<dbReference type="PANTHER" id="PTHR43685">
    <property type="entry name" value="GLYCOSYLTRANSFERASE"/>
    <property type="match status" value="1"/>
</dbReference>